<protein>
    <submittedName>
        <fullName evidence="1">Uncharacterized protein</fullName>
    </submittedName>
</protein>
<gene>
    <name evidence="1" type="ORF">KIPB_011219</name>
</gene>
<organism evidence="1 2">
    <name type="scientific">Kipferlia bialata</name>
    <dbReference type="NCBI Taxonomy" id="797122"/>
    <lineage>
        <taxon>Eukaryota</taxon>
        <taxon>Metamonada</taxon>
        <taxon>Carpediemonas-like organisms</taxon>
        <taxon>Kipferlia</taxon>
    </lineage>
</organism>
<accession>A0A9K3GMY7</accession>
<dbReference type="EMBL" id="BDIP01004472">
    <property type="protein sequence ID" value="GIQ88872.1"/>
    <property type="molecule type" value="Genomic_DNA"/>
</dbReference>
<proteinExistence type="predicted"/>
<dbReference type="Gene3D" id="3.40.630.30">
    <property type="match status" value="1"/>
</dbReference>
<dbReference type="AlphaFoldDB" id="A0A9K3GMY7"/>
<reference evidence="1 2" key="1">
    <citation type="journal article" date="2018" name="PLoS ONE">
        <title>The draft genome of Kipferlia bialata reveals reductive genome evolution in fornicate parasites.</title>
        <authorList>
            <person name="Tanifuji G."/>
            <person name="Takabayashi S."/>
            <person name="Kume K."/>
            <person name="Takagi M."/>
            <person name="Nakayama T."/>
            <person name="Kamikawa R."/>
            <person name="Inagaki Y."/>
            <person name="Hashimoto T."/>
        </authorList>
    </citation>
    <scope>NUCLEOTIDE SEQUENCE [LARGE SCALE GENOMIC DNA]</scope>
    <source>
        <strain evidence="1">NY0173</strain>
    </source>
</reference>
<dbReference type="CDD" id="cd04301">
    <property type="entry name" value="NAT_SF"/>
    <property type="match status" value="1"/>
</dbReference>
<dbReference type="Proteomes" id="UP000265618">
    <property type="component" value="Unassembled WGS sequence"/>
</dbReference>
<name>A0A9K3GMY7_9EUKA</name>
<sequence length="252" mass="28097">MQQAMFMTVPVAVVRDGVQSGLDLHSLGFVPHGKDLLVKWPYFTPPPLGEGEREWVEGPSQSDLDTLLRDTPFAPTADRTGRLHRVFLPDHDVYLETTTAFIAYNFEDDPIMNLMYMEQTARMATEMTLVRQGNLRSARYGGLWTLIPEGNLPTQPSAALMGAAPGYFKQVTHIPALKLLREVVRGPEVRQSVGALGEIHTKHDKYTDENHFYVYFICASPMLRGKGIGSILMNKAKVLCDMSSPSSLPLHP</sequence>
<feature type="non-terminal residue" evidence="1">
    <location>
        <position position="1"/>
    </location>
</feature>
<evidence type="ECO:0000313" key="2">
    <source>
        <dbReference type="Proteomes" id="UP000265618"/>
    </source>
</evidence>
<keyword evidence="2" id="KW-1185">Reference proteome</keyword>
<comment type="caution">
    <text evidence="1">The sequence shown here is derived from an EMBL/GenBank/DDBJ whole genome shotgun (WGS) entry which is preliminary data.</text>
</comment>
<evidence type="ECO:0000313" key="1">
    <source>
        <dbReference type="EMBL" id="GIQ88872.1"/>
    </source>
</evidence>